<protein>
    <recommendedName>
        <fullName evidence="4">DUF87 domain-containing protein</fullName>
    </recommendedName>
</protein>
<comment type="caution">
    <text evidence="2">The sequence shown here is derived from an EMBL/GenBank/DDBJ whole genome shotgun (WGS) entry which is preliminary data.</text>
</comment>
<dbReference type="Gene3D" id="1.10.8.730">
    <property type="match status" value="1"/>
</dbReference>
<evidence type="ECO:0000313" key="2">
    <source>
        <dbReference type="EMBL" id="MES5151080.1"/>
    </source>
</evidence>
<evidence type="ECO:0008006" key="4">
    <source>
        <dbReference type="Google" id="ProtNLM"/>
    </source>
</evidence>
<feature type="compositionally biased region" description="Acidic residues" evidence="1">
    <location>
        <begin position="46"/>
        <end position="55"/>
    </location>
</feature>
<dbReference type="InterPro" id="IPR027417">
    <property type="entry name" value="P-loop_NTPase"/>
</dbReference>
<name>A0ABV2BDY8_9LACO</name>
<feature type="compositionally biased region" description="Polar residues" evidence="1">
    <location>
        <begin position="31"/>
        <end position="45"/>
    </location>
</feature>
<feature type="region of interest" description="Disordered" evidence="1">
    <location>
        <begin position="1"/>
        <end position="55"/>
    </location>
</feature>
<dbReference type="RefSeq" id="WP_133476376.1">
    <property type="nucleotide sequence ID" value="NZ_JBETVU010000013.1"/>
</dbReference>
<dbReference type="Gene3D" id="3.40.50.300">
    <property type="entry name" value="P-loop containing nucleotide triphosphate hydrolases"/>
    <property type="match status" value="1"/>
</dbReference>
<dbReference type="Proteomes" id="UP001434419">
    <property type="component" value="Unassembled WGS sequence"/>
</dbReference>
<reference evidence="2" key="1">
    <citation type="submission" date="2024-06" db="EMBL/GenBank/DDBJ databases">
        <title>Vaginal Lactobacillus fatty acid response mechanisms reveal a metabolite-targeted strategy for bacterial vaginosis treatment.</title>
        <authorList>
            <person name="Zhu M."/>
            <person name="Blainey P.C."/>
            <person name="Bloom S.M."/>
            <person name="Kwon D.S."/>
        </authorList>
    </citation>
    <scope>NUCLEOTIDE SEQUENCE</scope>
    <source>
        <strain evidence="2">194_F1_1</strain>
    </source>
</reference>
<dbReference type="EMBL" id="JBETVU010000013">
    <property type="protein sequence ID" value="MES5151080.1"/>
    <property type="molecule type" value="Genomic_DNA"/>
</dbReference>
<evidence type="ECO:0000313" key="3">
    <source>
        <dbReference type="Proteomes" id="UP001434419"/>
    </source>
</evidence>
<accession>A0ABV2BDY8</accession>
<dbReference type="PANTHER" id="PTHR30121:SF11">
    <property type="entry name" value="AAA+ ATPASE DOMAIN-CONTAINING PROTEIN"/>
    <property type="match status" value="1"/>
</dbReference>
<organism evidence="2 3">
    <name type="scientific">Lactobacillus crispatus</name>
    <dbReference type="NCBI Taxonomy" id="47770"/>
    <lineage>
        <taxon>Bacteria</taxon>
        <taxon>Bacillati</taxon>
        <taxon>Bacillota</taxon>
        <taxon>Bacilli</taxon>
        <taxon>Lactobacillales</taxon>
        <taxon>Lactobacillaceae</taxon>
        <taxon>Lactobacillus</taxon>
    </lineage>
</organism>
<dbReference type="SUPFAM" id="SSF52540">
    <property type="entry name" value="P-loop containing nucleoside triphosphate hydrolases"/>
    <property type="match status" value="1"/>
</dbReference>
<gene>
    <name evidence="2" type="ORF">ABVC42_14710</name>
</gene>
<evidence type="ECO:0000256" key="1">
    <source>
        <dbReference type="SAM" id="MobiDB-lite"/>
    </source>
</evidence>
<dbReference type="PANTHER" id="PTHR30121">
    <property type="entry name" value="UNCHARACTERIZED PROTEIN YJGR-RELATED"/>
    <property type="match status" value="1"/>
</dbReference>
<dbReference type="InterPro" id="IPR051162">
    <property type="entry name" value="T4SS_component"/>
</dbReference>
<sequence>MGLFKSIFGKKDDYADEENDQTEDVQDQDYSDSQADNDFNQYDNQSDNDDEVDEEQQFYDNQRAPSTVLGQPSLINVIANSYWSTDDVMQEYFIMRETMKHRTYGIPAYVPPSGYPRMVDTQIFQELLSQGNVDLTLDIVPRERRNIMKELSNSLNVIRSNAEYQQEKGQTFQLRENVTKYNDIDNLLDEVQFDENRLYNLCLSLIVYGDSERDMNKNFGIAEDLLANQGISITPYVKRVKSGYMQGIPIGARMDNLDDTYRNVDRKSLSVMDPARNSAGRFNGGIPFGLNRATPSQNTEFLNVFGTKTHRPINYNMGIIGESGAGKSTSNKIKMAREISILGFEHRSIDPDGEYVLLAKHLGQLNLTITSDAKFRINPCAVTITETPLEEEMESDVNGRLMTEQEIEDEIKLGGAEDGRQIVTHEDGQKFVQKVNVAQMISNVEGFVNEVLTSNGYDKGMNVSESSRLEDAINAVVQRLGITSDPNSLFENKAGTINNKFYDRMPKPEPTLSDIYQELIKQNTDADGNEDSKVSRLLDGLKPYLRTGSKPIFDGQTYFGRGRAADLNDYLYVNFNISQLEGSLKKVAYYVITQYLWERWMKNPEKATVKKVLDADEILQFIDDPVMFGFFELIVRRCRKRNGSLCWLTQDIERFQGNPQAKALVTNSEFLFVLQTKPEHRQLMKDAVDLTDGALNILTGNPETGEGILRAEGDSIWIRTNPSPEEMKFAESNRAVEIARENSDSVREINERLNR</sequence>
<feature type="compositionally biased region" description="Acidic residues" evidence="1">
    <location>
        <begin position="14"/>
        <end position="30"/>
    </location>
</feature>
<proteinExistence type="predicted"/>
<keyword evidence="3" id="KW-1185">Reference proteome</keyword>